<organism evidence="1 2">
    <name type="scientific">Paenibacillus lycopersici</name>
    <dbReference type="NCBI Taxonomy" id="2704462"/>
    <lineage>
        <taxon>Bacteria</taxon>
        <taxon>Bacillati</taxon>
        <taxon>Bacillota</taxon>
        <taxon>Bacilli</taxon>
        <taxon>Bacillales</taxon>
        <taxon>Paenibacillaceae</taxon>
        <taxon>Paenibacillus</taxon>
    </lineage>
</organism>
<sequence length="58" mass="6577">MAEALELHPQLARSERFREQARENEIVVAVRIDNLEFPPLGRSLRHLGQASVELLAAE</sequence>
<evidence type="ECO:0000313" key="1">
    <source>
        <dbReference type="EMBL" id="QHT61341.1"/>
    </source>
</evidence>
<name>A0A6C0G108_9BACL</name>
<evidence type="ECO:0000313" key="2">
    <source>
        <dbReference type="Proteomes" id="UP000476064"/>
    </source>
</evidence>
<proteinExistence type="predicted"/>
<dbReference type="KEGG" id="plyc:GXP70_16180"/>
<reference evidence="1 2" key="1">
    <citation type="submission" date="2020-01" db="EMBL/GenBank/DDBJ databases">
        <title>Paenibacillus sp. nov., isolated from tomato rhizosphere.</title>
        <authorList>
            <person name="Weon H.-Y."/>
            <person name="Lee S.A."/>
        </authorList>
    </citation>
    <scope>NUCLEOTIDE SEQUENCE [LARGE SCALE GENOMIC DNA]</scope>
    <source>
        <strain evidence="1 2">12200R-189</strain>
    </source>
</reference>
<protein>
    <submittedName>
        <fullName evidence="1">Uncharacterized protein</fullName>
    </submittedName>
</protein>
<dbReference type="Proteomes" id="UP000476064">
    <property type="component" value="Chromosome"/>
</dbReference>
<gene>
    <name evidence="1" type="ORF">GXP70_16180</name>
</gene>
<dbReference type="AlphaFoldDB" id="A0A6C0G108"/>
<keyword evidence="2" id="KW-1185">Reference proteome</keyword>
<dbReference type="RefSeq" id="WP_162357780.1">
    <property type="nucleotide sequence ID" value="NZ_CP048209.1"/>
</dbReference>
<dbReference type="EMBL" id="CP048209">
    <property type="protein sequence ID" value="QHT61341.1"/>
    <property type="molecule type" value="Genomic_DNA"/>
</dbReference>
<accession>A0A6C0G108</accession>